<gene>
    <name evidence="3" type="ordered locus">Acel_1532</name>
</gene>
<dbReference type="InParanoid" id="A0LV44"/>
<dbReference type="PANTHER" id="PTHR43708:SF4">
    <property type="entry name" value="OXIDOREDUCTASE YCEM-RELATED"/>
    <property type="match status" value="1"/>
</dbReference>
<evidence type="ECO:0000313" key="4">
    <source>
        <dbReference type="Proteomes" id="UP000008221"/>
    </source>
</evidence>
<dbReference type="Proteomes" id="UP000008221">
    <property type="component" value="Chromosome"/>
</dbReference>
<proteinExistence type="predicted"/>
<reference evidence="3 4" key="1">
    <citation type="journal article" date="2009" name="Genome Res.">
        <title>Complete genome of the cellulolytic thermophile Acidothermus cellulolyticus 11B provides insights into its ecophysiological and evolutionary adaptations.</title>
        <authorList>
            <person name="Barabote R.D."/>
            <person name="Xie G."/>
            <person name="Leu D.H."/>
            <person name="Normand P."/>
            <person name="Necsulea A."/>
            <person name="Daubin V."/>
            <person name="Medigue C."/>
            <person name="Adney W.S."/>
            <person name="Xu X.C."/>
            <person name="Lapidus A."/>
            <person name="Parales R.E."/>
            <person name="Detter C."/>
            <person name="Pujic P."/>
            <person name="Bruce D."/>
            <person name="Lavire C."/>
            <person name="Challacombe J.F."/>
            <person name="Brettin T.S."/>
            <person name="Berry A.M."/>
        </authorList>
    </citation>
    <scope>NUCLEOTIDE SEQUENCE [LARGE SCALE GENOMIC DNA]</scope>
    <source>
        <strain evidence="4">ATCC 43068 / DSM 8971 / 11B</strain>
    </source>
</reference>
<dbReference type="AlphaFoldDB" id="A0LV44"/>
<dbReference type="Gene3D" id="3.30.360.10">
    <property type="entry name" value="Dihydrodipicolinate Reductase, domain 2"/>
    <property type="match status" value="1"/>
</dbReference>
<evidence type="ECO:0000313" key="3">
    <source>
        <dbReference type="EMBL" id="ABK53304.1"/>
    </source>
</evidence>
<dbReference type="EMBL" id="CP000481">
    <property type="protein sequence ID" value="ABK53304.1"/>
    <property type="molecule type" value="Genomic_DNA"/>
</dbReference>
<dbReference type="InterPro" id="IPR000683">
    <property type="entry name" value="Gfo/Idh/MocA-like_OxRdtase_N"/>
</dbReference>
<dbReference type="HOGENOM" id="CLU_023194_23_0_11"/>
<dbReference type="Gene3D" id="3.40.50.720">
    <property type="entry name" value="NAD(P)-binding Rossmann-like Domain"/>
    <property type="match status" value="1"/>
</dbReference>
<feature type="domain" description="Gfo/Idh/MocA-like oxidoreductase N-terminal" evidence="1">
    <location>
        <begin position="14"/>
        <end position="132"/>
    </location>
</feature>
<dbReference type="eggNOG" id="COG0673">
    <property type="taxonomic scope" value="Bacteria"/>
</dbReference>
<dbReference type="SUPFAM" id="SSF55347">
    <property type="entry name" value="Glyceraldehyde-3-phosphate dehydrogenase-like, C-terminal domain"/>
    <property type="match status" value="1"/>
</dbReference>
<protein>
    <submittedName>
        <fullName evidence="3">Oxidoreductase domain protein</fullName>
    </submittedName>
</protein>
<evidence type="ECO:0000259" key="1">
    <source>
        <dbReference type="Pfam" id="PF01408"/>
    </source>
</evidence>
<dbReference type="STRING" id="351607.Acel_1532"/>
<organism evidence="3 4">
    <name type="scientific">Acidothermus cellulolyticus (strain ATCC 43068 / DSM 8971 / 11B)</name>
    <dbReference type="NCBI Taxonomy" id="351607"/>
    <lineage>
        <taxon>Bacteria</taxon>
        <taxon>Bacillati</taxon>
        <taxon>Actinomycetota</taxon>
        <taxon>Actinomycetes</taxon>
        <taxon>Acidothermales</taxon>
        <taxon>Acidothermaceae</taxon>
        <taxon>Acidothermus</taxon>
    </lineage>
</organism>
<dbReference type="InterPro" id="IPR051317">
    <property type="entry name" value="Gfo/Idh/MocA_oxidoreduct"/>
</dbReference>
<evidence type="ECO:0000259" key="2">
    <source>
        <dbReference type="Pfam" id="PF21378"/>
    </source>
</evidence>
<accession>A0LV44</accession>
<dbReference type="GO" id="GO:0000166">
    <property type="term" value="F:nucleotide binding"/>
    <property type="evidence" value="ECO:0007669"/>
    <property type="project" value="InterPro"/>
</dbReference>
<sequence length="312" mass="34308">MSAPAAAVVARQRLRVGMVGLGGIARRVYLPVLGTRPDLDLRVCTRNQAVLDDVCAAYRIAHGYTELSAMLAEGLDAVFVHAATGAHVDVVRAVLEAGIPVYVDKPLAADVDDARDLVELARRQRTSLFVGFNRRFAPAYRALADEEFSCAVMQKHRVGFPDDARRVIFDDFIHVIDTLRFLIDEARLVDVHSVRIAGDLALVSVVLAGPGRVAVGVMNRDGGATEEVLEIHGPGVKTSVRDLTEVIEDREGRREIRRLDEWTPVEERRGFVAMCDFFVDAVRAGYRLDAGDALRTHELCDEVLRAVSARTP</sequence>
<dbReference type="PANTHER" id="PTHR43708">
    <property type="entry name" value="CONSERVED EXPRESSED OXIDOREDUCTASE (EUROFUNG)"/>
    <property type="match status" value="1"/>
</dbReference>
<dbReference type="Pfam" id="PF01408">
    <property type="entry name" value="GFO_IDH_MocA"/>
    <property type="match status" value="1"/>
</dbReference>
<dbReference type="RefSeq" id="WP_011720367.1">
    <property type="nucleotide sequence ID" value="NC_008578.1"/>
</dbReference>
<dbReference type="Pfam" id="PF21378">
    <property type="entry name" value="YceM-like_C"/>
    <property type="match status" value="1"/>
</dbReference>
<name>A0LV44_ACIC1</name>
<dbReference type="InterPro" id="IPR048477">
    <property type="entry name" value="YceM-like_C"/>
</dbReference>
<dbReference type="KEGG" id="ace:Acel_1532"/>
<dbReference type="SUPFAM" id="SSF51735">
    <property type="entry name" value="NAD(P)-binding Rossmann-fold domains"/>
    <property type="match status" value="1"/>
</dbReference>
<feature type="domain" description="YceM-like C-terminal" evidence="2">
    <location>
        <begin position="138"/>
        <end position="246"/>
    </location>
</feature>
<keyword evidence="4" id="KW-1185">Reference proteome</keyword>
<dbReference type="OrthoDB" id="9815825at2"/>
<dbReference type="InterPro" id="IPR036291">
    <property type="entry name" value="NAD(P)-bd_dom_sf"/>
</dbReference>